<dbReference type="Proteomes" id="UP000321378">
    <property type="component" value="Chromosome"/>
</dbReference>
<protein>
    <submittedName>
        <fullName evidence="3">Uncharacterized protein</fullName>
    </submittedName>
</protein>
<keyword evidence="1" id="KW-0812">Transmembrane</keyword>
<keyword evidence="5" id="KW-1185">Reference proteome</keyword>
<dbReference type="EMBL" id="AP019840">
    <property type="protein sequence ID" value="BBM51359.1"/>
    <property type="molecule type" value="Genomic_DNA"/>
</dbReference>
<proteinExistence type="predicted"/>
<accession>A0A510KI49</accession>
<feature type="transmembrane region" description="Helical" evidence="1">
    <location>
        <begin position="36"/>
        <end position="55"/>
    </location>
</feature>
<evidence type="ECO:0000313" key="2">
    <source>
        <dbReference type="EMBL" id="BBM44212.1"/>
    </source>
</evidence>
<sequence length="271" mass="31875">MSENTNKDKIENLDSLMVKRSNFNIVNFIIHKEMKLFLYILSFLLFLLFMTFSSLKNIEFLRDIITSNWIALGMAILFILGYFLNLKIIDKKMDKILKENGVGINDELKIKWWWFFLNPFTESYKLNKKINMAFEKEIKKKYNFENFSKDVAKTELGKRIKKTLSRKTITFALSLKNGGILLIATSFLGLINNYYSNIMTLTVNSKGNYGETYVAIITKLTEIFLENSKIYILIAILMFFFILCHRIFSNNILYSDELTKLYDVEDFLNTL</sequence>
<reference evidence="3 4" key="2">
    <citation type="submission" date="2019-07" db="EMBL/GenBank/DDBJ databases">
        <title>Complete Genome Sequence of Leptotrichia trevisanii Strain JMUB3935.</title>
        <authorList>
            <person name="Watanabe S."/>
            <person name="Cui L."/>
        </authorList>
    </citation>
    <scope>NUCLEOTIDE SEQUENCE [LARGE SCALE GENOMIC DNA]</scope>
    <source>
        <strain evidence="3 4">JMUB3935</strain>
    </source>
</reference>
<evidence type="ECO:0000313" key="5">
    <source>
        <dbReference type="Proteomes" id="UP000422644"/>
    </source>
</evidence>
<evidence type="ECO:0000313" key="3">
    <source>
        <dbReference type="EMBL" id="BBM51359.1"/>
    </source>
</evidence>
<keyword evidence="1" id="KW-0472">Membrane</keyword>
<evidence type="ECO:0000256" key="1">
    <source>
        <dbReference type="SAM" id="Phobius"/>
    </source>
</evidence>
<dbReference type="RefSeq" id="WP_026749614.1">
    <property type="nucleotide sequence ID" value="NZ_AP019831.1"/>
</dbReference>
<reference evidence="2 5" key="1">
    <citation type="submission" date="2019-07" db="EMBL/GenBank/DDBJ databases">
        <title>Complete Genome Sequence of Leptotrichia trevisanii Strain JMUB3870.</title>
        <authorList>
            <person name="Watanabe S."/>
            <person name="Cui L."/>
        </authorList>
    </citation>
    <scope>NUCLEOTIDE SEQUENCE [LARGE SCALE GENOMIC DNA]</scope>
    <source>
        <strain evidence="2 5">JMUB3870</strain>
    </source>
</reference>
<organism evidence="3 4">
    <name type="scientific">Leptotrichia trevisanii</name>
    <dbReference type="NCBI Taxonomy" id="109328"/>
    <lineage>
        <taxon>Bacteria</taxon>
        <taxon>Fusobacteriati</taxon>
        <taxon>Fusobacteriota</taxon>
        <taxon>Fusobacteriia</taxon>
        <taxon>Fusobacteriales</taxon>
        <taxon>Leptotrichiaceae</taxon>
        <taxon>Leptotrichia</taxon>
    </lineage>
</organism>
<dbReference type="Proteomes" id="UP000422644">
    <property type="component" value="Chromosome"/>
</dbReference>
<feature type="transmembrane region" description="Helical" evidence="1">
    <location>
        <begin position="168"/>
        <end position="191"/>
    </location>
</feature>
<dbReference type="STRING" id="1122173.GCA_000482505_02065"/>
<evidence type="ECO:0000313" key="4">
    <source>
        <dbReference type="Proteomes" id="UP000321378"/>
    </source>
</evidence>
<dbReference type="EMBL" id="AP019831">
    <property type="protein sequence ID" value="BBM44212.1"/>
    <property type="molecule type" value="Genomic_DNA"/>
</dbReference>
<gene>
    <name evidence="2" type="ORF">JMUB3870_0319</name>
    <name evidence="3" type="ORF">JMUB3935_0326</name>
</gene>
<keyword evidence="1" id="KW-1133">Transmembrane helix</keyword>
<dbReference type="AlphaFoldDB" id="A0A510KI49"/>
<name>A0A510KI49_9FUSO</name>
<feature type="transmembrane region" description="Helical" evidence="1">
    <location>
        <begin position="67"/>
        <end position="86"/>
    </location>
</feature>
<feature type="transmembrane region" description="Helical" evidence="1">
    <location>
        <begin position="230"/>
        <end position="248"/>
    </location>
</feature>